<dbReference type="eggNOG" id="COG2968">
    <property type="taxonomic scope" value="Bacteria"/>
</dbReference>
<dbReference type="PANTHER" id="PTHR34387:SF1">
    <property type="entry name" value="PERIPLASMIC IMMUNOGENIC PROTEIN"/>
    <property type="match status" value="1"/>
</dbReference>
<dbReference type="Gene3D" id="3.30.110.170">
    <property type="entry name" value="Protein of unknown function (DUF541), domain 1"/>
    <property type="match status" value="1"/>
</dbReference>
<reference evidence="1 2" key="1">
    <citation type="journal article" date="2012" name="J. Bacteriol.">
        <title>Genome sequence of Mycobacterium hassiacum DSM 44199, a rare source of heat-stable mycobacterial proteins.</title>
        <authorList>
            <person name="Tiago I."/>
            <person name="Maranha A."/>
            <person name="Mendes V."/>
            <person name="Alarico S."/>
            <person name="Moynihan P.J."/>
            <person name="Clarke A.J."/>
            <person name="Macedo-Ribeiro S."/>
            <person name="Pereira P.J."/>
            <person name="Empadinhas N."/>
        </authorList>
    </citation>
    <scope>NUCLEOTIDE SEQUENCE [LARGE SCALE GENOMIC DNA]</scope>
    <source>
        <strain evidence="2">DSM 44199 / CIP 105218 / JCM 12690 / 3849</strain>
    </source>
</reference>
<evidence type="ECO:0000313" key="1">
    <source>
        <dbReference type="EMBL" id="EKF22082.1"/>
    </source>
</evidence>
<dbReference type="EMBL" id="AMRA01000105">
    <property type="protein sequence ID" value="EKF22082.1"/>
    <property type="molecule type" value="Genomic_DNA"/>
</dbReference>
<organism evidence="1 2">
    <name type="scientific">Mycolicibacterium hassiacum (strain DSM 44199 / CIP 105218 / JCM 12690 / 3849)</name>
    <name type="common">Mycobacterium hassiacum</name>
    <dbReference type="NCBI Taxonomy" id="1122247"/>
    <lineage>
        <taxon>Bacteria</taxon>
        <taxon>Bacillati</taxon>
        <taxon>Actinomycetota</taxon>
        <taxon>Actinomycetes</taxon>
        <taxon>Mycobacteriales</taxon>
        <taxon>Mycobacteriaceae</taxon>
        <taxon>Mycolicibacterium</taxon>
    </lineage>
</organism>
<dbReference type="PATRIC" id="fig|1122247.3.peg.3795"/>
<dbReference type="Gene3D" id="3.30.70.2970">
    <property type="entry name" value="Protein of unknown function (DUF541), domain 2"/>
    <property type="match status" value="1"/>
</dbReference>
<protein>
    <submittedName>
        <fullName evidence="1">Uncharacterized protein</fullName>
    </submittedName>
</protein>
<dbReference type="Pfam" id="PF04402">
    <property type="entry name" value="SIMPL"/>
    <property type="match status" value="1"/>
</dbReference>
<dbReference type="InterPro" id="IPR052022">
    <property type="entry name" value="26kDa_periplasmic_antigen"/>
</dbReference>
<keyword evidence="2" id="KW-1185">Reference proteome</keyword>
<name>K5BD95_MYCHD</name>
<dbReference type="OrthoDB" id="5195768at2"/>
<dbReference type="AlphaFoldDB" id="K5BD95"/>
<sequence>MGIAARISAPFVLLVAAVTTGVLSGCDASPGQVGSGSGGELRQVTVVGSGEVRGAPDTLNVRASVEAVAPDVTGAMNQTSERVQAVINALVDAGVDRDDISTTNVSLQPQFANDGNTITGYRASNAFEVKIRQVDAASPALALIISSGGNSTRINNVSYTIEDDSQLVRDARARAFDDARERAEQYAELSGLKLGKVVSISESSETQAPPTPMPRAEMAAAPVPLEPGQQTVQFSVTVVWELT</sequence>
<gene>
    <name evidence="1" type="ORF">C731_3954</name>
</gene>
<evidence type="ECO:0000313" key="2">
    <source>
        <dbReference type="Proteomes" id="UP000006265"/>
    </source>
</evidence>
<proteinExistence type="predicted"/>
<dbReference type="STRING" id="1122247.GCA_000379865_01737"/>
<dbReference type="GO" id="GO:0006974">
    <property type="term" value="P:DNA damage response"/>
    <property type="evidence" value="ECO:0007669"/>
    <property type="project" value="TreeGrafter"/>
</dbReference>
<dbReference type="RefSeq" id="WP_005630729.1">
    <property type="nucleotide sequence ID" value="NZ_AMRA01000105.1"/>
</dbReference>
<dbReference type="PANTHER" id="PTHR34387">
    <property type="entry name" value="SLR1258 PROTEIN"/>
    <property type="match status" value="1"/>
</dbReference>
<dbReference type="Proteomes" id="UP000006265">
    <property type="component" value="Unassembled WGS sequence"/>
</dbReference>
<dbReference type="PROSITE" id="PS51257">
    <property type="entry name" value="PROKAR_LIPOPROTEIN"/>
    <property type="match status" value="1"/>
</dbReference>
<accession>K5BD95</accession>
<comment type="caution">
    <text evidence="1">The sequence shown here is derived from an EMBL/GenBank/DDBJ whole genome shotgun (WGS) entry which is preliminary data.</text>
</comment>
<dbReference type="InterPro" id="IPR007497">
    <property type="entry name" value="SIMPL/DUF541"/>
</dbReference>